<dbReference type="InterPro" id="IPR040659">
    <property type="entry name" value="PhetRS_B1"/>
</dbReference>
<dbReference type="Proteomes" id="UP000708208">
    <property type="component" value="Unassembled WGS sequence"/>
</dbReference>
<gene>
    <name evidence="2" type="ORF">AFUS01_LOCUS42555</name>
</gene>
<organism evidence="2 3">
    <name type="scientific">Allacma fusca</name>
    <dbReference type="NCBI Taxonomy" id="39272"/>
    <lineage>
        <taxon>Eukaryota</taxon>
        <taxon>Metazoa</taxon>
        <taxon>Ecdysozoa</taxon>
        <taxon>Arthropoda</taxon>
        <taxon>Hexapoda</taxon>
        <taxon>Collembola</taxon>
        <taxon>Symphypleona</taxon>
        <taxon>Sminthuridae</taxon>
        <taxon>Allacma</taxon>
    </lineage>
</organism>
<dbReference type="OrthoDB" id="1698572at2759"/>
<reference evidence="2" key="1">
    <citation type="submission" date="2021-06" db="EMBL/GenBank/DDBJ databases">
        <authorList>
            <person name="Hodson N. C."/>
            <person name="Mongue J. A."/>
            <person name="Jaron S. K."/>
        </authorList>
    </citation>
    <scope>NUCLEOTIDE SEQUENCE</scope>
</reference>
<evidence type="ECO:0000259" key="1">
    <source>
        <dbReference type="Pfam" id="PF18262"/>
    </source>
</evidence>
<name>A0A8J2LMK0_9HEXA</name>
<evidence type="ECO:0000313" key="3">
    <source>
        <dbReference type="Proteomes" id="UP000708208"/>
    </source>
</evidence>
<keyword evidence="3" id="KW-1185">Reference proteome</keyword>
<comment type="caution">
    <text evidence="2">The sequence shown here is derived from an EMBL/GenBank/DDBJ whole genome shotgun (WGS) entry which is preliminary data.</text>
</comment>
<dbReference type="AlphaFoldDB" id="A0A8J2LMK0"/>
<protein>
    <recommendedName>
        <fullName evidence="1">Phenylalanine--tRNA ligase beta subunit B1 domain-containing protein</fullName>
    </recommendedName>
</protein>
<dbReference type="EMBL" id="CAJVCH010567573">
    <property type="protein sequence ID" value="CAG7832897.1"/>
    <property type="molecule type" value="Genomic_DNA"/>
</dbReference>
<evidence type="ECO:0000313" key="2">
    <source>
        <dbReference type="EMBL" id="CAG7832897.1"/>
    </source>
</evidence>
<dbReference type="Pfam" id="PF18262">
    <property type="entry name" value="PhetRS_B1"/>
    <property type="match status" value="1"/>
</dbReference>
<feature type="domain" description="Phenylalanine--tRNA ligase beta subunit B1" evidence="1">
    <location>
        <begin position="1"/>
        <end position="33"/>
    </location>
</feature>
<feature type="non-terminal residue" evidence="2">
    <location>
        <position position="1"/>
    </location>
</feature>
<accession>A0A8J2LMK0</accession>
<sequence>MPTVSVSKELLFQKIGKSYSDDEMDKICFEFGI</sequence>
<proteinExistence type="predicted"/>